<dbReference type="GO" id="GO:0007165">
    <property type="term" value="P:signal transduction"/>
    <property type="evidence" value="ECO:0007669"/>
    <property type="project" value="InterPro"/>
</dbReference>
<dbReference type="SUPFAM" id="SSF109604">
    <property type="entry name" value="HD-domain/PDEase-like"/>
    <property type="match status" value="1"/>
</dbReference>
<protein>
    <recommendedName>
        <fullName evidence="6">PDEase domain-containing protein</fullName>
    </recommendedName>
</protein>
<dbReference type="CDD" id="cd00077">
    <property type="entry name" value="HDc"/>
    <property type="match status" value="1"/>
</dbReference>
<feature type="chain" id="PRO_5012881533" description="PDEase domain-containing protein" evidence="5">
    <location>
        <begin position="16"/>
        <end position="312"/>
    </location>
</feature>
<feature type="binding site" evidence="3">
    <location>
        <position position="144"/>
    </location>
    <ligand>
        <name>Zn(2+)</name>
        <dbReference type="ChEBI" id="CHEBI:29105"/>
        <label>1</label>
    </ligand>
</feature>
<evidence type="ECO:0000259" key="6">
    <source>
        <dbReference type="PROSITE" id="PS51845"/>
    </source>
</evidence>
<dbReference type="PROSITE" id="PS00126">
    <property type="entry name" value="PDEASE_I_1"/>
    <property type="match status" value="1"/>
</dbReference>
<keyword evidence="1 3" id="KW-0479">Metal-binding</keyword>
<feature type="domain" description="PDEase" evidence="6">
    <location>
        <begin position="1"/>
        <end position="240"/>
    </location>
</feature>
<evidence type="ECO:0000313" key="7">
    <source>
        <dbReference type="EMBL" id="CEM53646.1"/>
    </source>
</evidence>
<feature type="binding site" evidence="3">
    <location>
        <position position="17"/>
    </location>
    <ligand>
        <name>Zn(2+)</name>
        <dbReference type="ChEBI" id="CHEBI:29105"/>
        <label>1</label>
    </ligand>
</feature>
<dbReference type="InterPro" id="IPR003607">
    <property type="entry name" value="HD/PDEase_dom"/>
</dbReference>
<dbReference type="GO" id="GO:0004114">
    <property type="term" value="F:3',5'-cyclic-nucleotide phosphodiesterase activity"/>
    <property type="evidence" value="ECO:0007669"/>
    <property type="project" value="InterPro"/>
</dbReference>
<dbReference type="PANTHER" id="PTHR11347">
    <property type="entry name" value="CYCLIC NUCLEOTIDE PHOSPHODIESTERASE"/>
    <property type="match status" value="1"/>
</dbReference>
<dbReference type="EMBL" id="CDMZ01005712">
    <property type="protein sequence ID" value="CEM53646.1"/>
    <property type="molecule type" value="Genomic_DNA"/>
</dbReference>
<organism evidence="7">
    <name type="scientific">Chromera velia CCMP2878</name>
    <dbReference type="NCBI Taxonomy" id="1169474"/>
    <lineage>
        <taxon>Eukaryota</taxon>
        <taxon>Sar</taxon>
        <taxon>Alveolata</taxon>
        <taxon>Colpodellida</taxon>
        <taxon>Chromeraceae</taxon>
        <taxon>Chromera</taxon>
    </lineage>
</organism>
<dbReference type="PRINTS" id="PR00387">
    <property type="entry name" value="PDIESTERASE1"/>
</dbReference>
<evidence type="ECO:0000256" key="4">
    <source>
        <dbReference type="SAM" id="MobiDB-lite"/>
    </source>
</evidence>
<dbReference type="InterPro" id="IPR023174">
    <property type="entry name" value="PDEase_CS"/>
</dbReference>
<reference evidence="7" key="1">
    <citation type="submission" date="2014-11" db="EMBL/GenBank/DDBJ databases">
        <authorList>
            <person name="Otto D Thomas"/>
            <person name="Naeem Raeece"/>
        </authorList>
    </citation>
    <scope>NUCLEOTIDE SEQUENCE</scope>
</reference>
<accession>A0A0G4I932</accession>
<keyword evidence="2" id="KW-0378">Hydrolase</keyword>
<dbReference type="PROSITE" id="PS51845">
    <property type="entry name" value="PDEASE_I_2"/>
    <property type="match status" value="1"/>
</dbReference>
<dbReference type="PhylomeDB" id="A0A0G4I932"/>
<name>A0A0G4I932_9ALVE</name>
<proteinExistence type="predicted"/>
<dbReference type="VEuPathDB" id="CryptoDB:Cvel_12132"/>
<dbReference type="InterPro" id="IPR036971">
    <property type="entry name" value="PDEase_catalytic_dom_sf"/>
</dbReference>
<evidence type="ECO:0000256" key="2">
    <source>
        <dbReference type="ARBA" id="ARBA00022801"/>
    </source>
</evidence>
<feature type="binding site" evidence="3">
    <location>
        <position position="16"/>
    </location>
    <ligand>
        <name>Zn(2+)</name>
        <dbReference type="ChEBI" id="CHEBI:29105"/>
        <label>1</label>
    </ligand>
</feature>
<feature type="signal peptide" evidence="5">
    <location>
        <begin position="1"/>
        <end position="15"/>
    </location>
</feature>
<feature type="binding site" evidence="3">
    <location>
        <position position="17"/>
    </location>
    <ligand>
        <name>Zn(2+)</name>
        <dbReference type="ChEBI" id="CHEBI:29105"/>
        <label>2</label>
    </ligand>
</feature>
<dbReference type="GO" id="GO:0046872">
    <property type="term" value="F:metal ion binding"/>
    <property type="evidence" value="ECO:0007669"/>
    <property type="project" value="UniProtKB-KW"/>
</dbReference>
<evidence type="ECO:0000256" key="1">
    <source>
        <dbReference type="ARBA" id="ARBA00022723"/>
    </source>
</evidence>
<dbReference type="InterPro" id="IPR023088">
    <property type="entry name" value="PDEase"/>
</dbReference>
<evidence type="ECO:0000256" key="5">
    <source>
        <dbReference type="SAM" id="SignalP"/>
    </source>
</evidence>
<sequence>MSPLVQLAFVTAALCHDVGHPGENNNFQKTSRSSLAVIYNDKAVLENFHAAETFRILASEQCNFSEAMSPQDFGVFREHVVDLILATDMAVHMEFLSKFKVRLESDDFLQGPELEGDGKGAAEVEKQLKIDTGLLAQACIKAADIGHSAKPWDVHYKYSLSVVEEFFKQGDKEREMGLPISALCDRNAASSLAQSQRGFLLFLCRPMFVVLASAEKVWRERLLDAAIDARRRESQKRRGSTSPKSPKYVKRRSSFDVDLASIGHSSRHLSIVSGLGGNAQVSVVENVCLGLLDKNVEEWTKRMTPPQEKGKK</sequence>
<dbReference type="AlphaFoldDB" id="A0A0G4I932"/>
<dbReference type="Pfam" id="PF00233">
    <property type="entry name" value="PDEase_I"/>
    <property type="match status" value="1"/>
</dbReference>
<feature type="region of interest" description="Disordered" evidence="4">
    <location>
        <begin position="232"/>
        <end position="251"/>
    </location>
</feature>
<keyword evidence="5" id="KW-0732">Signal</keyword>
<dbReference type="InterPro" id="IPR002073">
    <property type="entry name" value="PDEase_catalytic_dom"/>
</dbReference>
<gene>
    <name evidence="7" type="ORF">Cvel_12132</name>
</gene>
<evidence type="ECO:0000256" key="3">
    <source>
        <dbReference type="PIRSR" id="PIRSR623088-3"/>
    </source>
</evidence>
<dbReference type="Gene3D" id="1.10.1300.10">
    <property type="entry name" value="3'5'-cyclic nucleotide phosphodiesterase, catalytic domain"/>
    <property type="match status" value="1"/>
</dbReference>